<comment type="subcellular location">
    <subcellularLocation>
        <location evidence="2">Secreted</location>
    </subcellularLocation>
</comment>
<dbReference type="Gene3D" id="3.20.20.80">
    <property type="entry name" value="Glycosidases"/>
    <property type="match status" value="1"/>
</dbReference>
<gene>
    <name evidence="10" type="ORF">Prudu_021505</name>
</gene>
<dbReference type="PANTHER" id="PTHR31451">
    <property type="match status" value="1"/>
</dbReference>
<evidence type="ECO:0000259" key="9">
    <source>
        <dbReference type="Pfam" id="PF26410"/>
    </source>
</evidence>
<dbReference type="GO" id="GO:0016985">
    <property type="term" value="F:mannan endo-1,4-beta-mannosidase activity"/>
    <property type="evidence" value="ECO:0007669"/>
    <property type="project" value="UniProtKB-EC"/>
</dbReference>
<dbReference type="InterPro" id="IPR045053">
    <property type="entry name" value="MAN-like"/>
</dbReference>
<comment type="similarity">
    <text evidence="3">Belongs to the glycosyl hydrolase 5 (cellulase A) family.</text>
</comment>
<dbReference type="FunFam" id="3.20.20.80:FF:000012">
    <property type="entry name" value="Mannan endo-1,4-beta-mannosidase 6"/>
    <property type="match status" value="1"/>
</dbReference>
<keyword evidence="6" id="KW-0732">Signal</keyword>
<keyword evidence="7 10" id="KW-0378">Hydrolase</keyword>
<sequence length="489" mass="54955">MPTKSLNYGKRSVVEHNPYSTTMSGKGLFVLSTLLVLIVIQHEVCQGEANHASNGGAFARTEGTRFVMNGRPFYINDFNAYWMMYMASDPSSRAKVTSAFQQASRYGMKVARTWAFNDGRGTDRPLQPSPGSYNEDTFKGLDFVISEAKKFGVYVILSFVNNFSDFGGRKQYVQWARDRGQPISSDDDFYSNAVIKGYYKDHIKTVLTRINSITRVAYKDDPTIFAWELINEPRCQSDVSGALLQQWVTEMAAHVKSIDSEHLLEIGLEGFYGETTPDKKQYNPGNLEFGSDFIATNLLPQIDFATIHIYADQWYVQNLYLSYNMMMDRLSGESEEAQAGFVDRWVQAHIQDCNTVVKKPLLVAEFGKSYKLPGYVLQKRDAYFGKIYSDIYSSASRGGSCVGGLFWQLMAPNMDTFGDGYEVVLEQSPTTATVIAQQSRKLNGLKASLAINVNFLALDQHVSVLGCGEDLMKLVSMDVDYNISEFELH</sequence>
<dbReference type="PANTHER" id="PTHR31451:SF39">
    <property type="entry name" value="MANNAN ENDO-1,4-BETA-MANNOSIDASE 1"/>
    <property type="match status" value="1"/>
</dbReference>
<keyword evidence="5" id="KW-0964">Secreted</keyword>
<keyword evidence="8" id="KW-0326">Glycosidase</keyword>
<evidence type="ECO:0000313" key="10">
    <source>
        <dbReference type="EMBL" id="BBH09096.1"/>
    </source>
</evidence>
<evidence type="ECO:0000256" key="1">
    <source>
        <dbReference type="ARBA" id="ARBA00001678"/>
    </source>
</evidence>
<dbReference type="EC" id="3.2.1.78" evidence="4"/>
<accession>A0A4Y1RZ52</accession>
<evidence type="ECO:0000256" key="7">
    <source>
        <dbReference type="ARBA" id="ARBA00022801"/>
    </source>
</evidence>
<dbReference type="GO" id="GO:0005576">
    <property type="term" value="C:extracellular region"/>
    <property type="evidence" value="ECO:0007669"/>
    <property type="project" value="UniProtKB-SubCell"/>
</dbReference>
<dbReference type="SUPFAM" id="SSF51445">
    <property type="entry name" value="(Trans)glycosidases"/>
    <property type="match status" value="1"/>
</dbReference>
<evidence type="ECO:0000256" key="8">
    <source>
        <dbReference type="ARBA" id="ARBA00023295"/>
    </source>
</evidence>
<dbReference type="InterPro" id="IPR001547">
    <property type="entry name" value="Glyco_hydro_5"/>
</dbReference>
<proteinExistence type="inferred from homology"/>
<dbReference type="EMBL" id="AP019304">
    <property type="protein sequence ID" value="BBH09096.1"/>
    <property type="molecule type" value="Genomic_DNA"/>
</dbReference>
<feature type="domain" description="Glycoside hydrolase family 5" evidence="9">
    <location>
        <begin position="58"/>
        <end position="408"/>
    </location>
</feature>
<dbReference type="Pfam" id="PF26410">
    <property type="entry name" value="GH5_mannosidase"/>
    <property type="match status" value="1"/>
</dbReference>
<protein>
    <recommendedName>
        <fullName evidence="4">mannan endo-1,4-beta-mannosidase</fullName>
        <ecNumber evidence="4">3.2.1.78</ecNumber>
    </recommendedName>
</protein>
<comment type="catalytic activity">
    <reaction evidence="1">
        <text>Random hydrolysis of (1-&gt;4)-beta-D-mannosidic linkages in mannans, galactomannans and glucomannans.</text>
        <dbReference type="EC" id="3.2.1.78"/>
    </reaction>
</comment>
<dbReference type="AlphaFoldDB" id="A0A4Y1RZ52"/>
<dbReference type="InterPro" id="IPR017853">
    <property type="entry name" value="GH"/>
</dbReference>
<evidence type="ECO:0000256" key="6">
    <source>
        <dbReference type="ARBA" id="ARBA00022729"/>
    </source>
</evidence>
<evidence type="ECO:0000256" key="3">
    <source>
        <dbReference type="ARBA" id="ARBA00005641"/>
    </source>
</evidence>
<evidence type="ECO:0000256" key="2">
    <source>
        <dbReference type="ARBA" id="ARBA00004613"/>
    </source>
</evidence>
<dbReference type="GO" id="GO:0000272">
    <property type="term" value="P:polysaccharide catabolic process"/>
    <property type="evidence" value="ECO:0007669"/>
    <property type="project" value="InterPro"/>
</dbReference>
<organism evidence="10">
    <name type="scientific">Prunus dulcis</name>
    <name type="common">Almond</name>
    <name type="synonym">Amygdalus dulcis</name>
    <dbReference type="NCBI Taxonomy" id="3755"/>
    <lineage>
        <taxon>Eukaryota</taxon>
        <taxon>Viridiplantae</taxon>
        <taxon>Streptophyta</taxon>
        <taxon>Embryophyta</taxon>
        <taxon>Tracheophyta</taxon>
        <taxon>Spermatophyta</taxon>
        <taxon>Magnoliopsida</taxon>
        <taxon>eudicotyledons</taxon>
        <taxon>Gunneridae</taxon>
        <taxon>Pentapetalae</taxon>
        <taxon>rosids</taxon>
        <taxon>fabids</taxon>
        <taxon>Rosales</taxon>
        <taxon>Rosaceae</taxon>
        <taxon>Amygdaloideae</taxon>
        <taxon>Amygdaleae</taxon>
        <taxon>Prunus</taxon>
    </lineage>
</organism>
<reference evidence="10" key="1">
    <citation type="journal article" date="2019" name="Science">
        <title>Mutation of a bHLH transcription factor allowed almond domestication.</title>
        <authorList>
            <person name="Sanchez-Perez R."/>
            <person name="Pavan S."/>
            <person name="Mazzeo R."/>
            <person name="Moldovan C."/>
            <person name="Aiese Cigliano R."/>
            <person name="Del Cueto J."/>
            <person name="Ricciardi F."/>
            <person name="Lotti C."/>
            <person name="Ricciardi L."/>
            <person name="Dicenta F."/>
            <person name="Lopez-Marques R.L."/>
            <person name="Lindberg Moller B."/>
        </authorList>
    </citation>
    <scope>NUCLEOTIDE SEQUENCE</scope>
</reference>
<name>A0A4Y1RZ52_PRUDU</name>
<evidence type="ECO:0000256" key="5">
    <source>
        <dbReference type="ARBA" id="ARBA00022525"/>
    </source>
</evidence>
<evidence type="ECO:0000256" key="4">
    <source>
        <dbReference type="ARBA" id="ARBA00012706"/>
    </source>
</evidence>